<evidence type="ECO:0000256" key="2">
    <source>
        <dbReference type="ARBA" id="ARBA00009773"/>
    </source>
</evidence>
<comment type="similarity">
    <text evidence="2">Belongs to the autoinducer-2 exporter (AI-2E) (TC 2.A.86) family.</text>
</comment>
<organism evidence="9">
    <name type="scientific">Gulosibacter sediminis</name>
    <dbReference type="NCBI Taxonomy" id="1729695"/>
    <lineage>
        <taxon>Bacteria</taxon>
        <taxon>Bacillati</taxon>
        <taxon>Actinomycetota</taxon>
        <taxon>Actinomycetes</taxon>
        <taxon>Micrococcales</taxon>
        <taxon>Microbacteriaceae</taxon>
        <taxon>Gulosibacter</taxon>
    </lineage>
</organism>
<feature type="transmembrane region" description="Helical" evidence="8">
    <location>
        <begin position="272"/>
        <end position="292"/>
    </location>
</feature>
<keyword evidence="3" id="KW-0813">Transport</keyword>
<evidence type="ECO:0000256" key="3">
    <source>
        <dbReference type="ARBA" id="ARBA00022448"/>
    </source>
</evidence>
<evidence type="ECO:0000256" key="1">
    <source>
        <dbReference type="ARBA" id="ARBA00004651"/>
    </source>
</evidence>
<feature type="transmembrane region" description="Helical" evidence="8">
    <location>
        <begin position="63"/>
        <end position="84"/>
    </location>
</feature>
<name>A0ABY4MYA9_9MICO</name>
<evidence type="ECO:0000313" key="9">
    <source>
        <dbReference type="EMBL" id="UQN15411.1"/>
    </source>
</evidence>
<feature type="transmembrane region" description="Helical" evidence="8">
    <location>
        <begin position="304"/>
        <end position="337"/>
    </location>
</feature>
<evidence type="ECO:0000256" key="7">
    <source>
        <dbReference type="ARBA" id="ARBA00023136"/>
    </source>
</evidence>
<feature type="transmembrane region" description="Helical" evidence="8">
    <location>
        <begin position="145"/>
        <end position="171"/>
    </location>
</feature>
<evidence type="ECO:0000256" key="5">
    <source>
        <dbReference type="ARBA" id="ARBA00022692"/>
    </source>
</evidence>
<dbReference type="InterPro" id="IPR002549">
    <property type="entry name" value="AI-2E-like"/>
</dbReference>
<dbReference type="PANTHER" id="PTHR21716:SF53">
    <property type="entry name" value="PERMEASE PERM-RELATED"/>
    <property type="match status" value="1"/>
</dbReference>
<feature type="transmembrane region" description="Helical" evidence="8">
    <location>
        <begin position="7"/>
        <end position="27"/>
    </location>
</feature>
<keyword evidence="5 8" id="KW-0812">Transmembrane</keyword>
<comment type="subcellular location">
    <subcellularLocation>
        <location evidence="1">Cell membrane</location>
        <topology evidence="1">Multi-pass membrane protein</topology>
    </subcellularLocation>
</comment>
<keyword evidence="6 8" id="KW-1133">Transmembrane helix</keyword>
<feature type="transmembrane region" description="Helical" evidence="8">
    <location>
        <begin position="33"/>
        <end position="51"/>
    </location>
</feature>
<accession>A0ABY4MYA9</accession>
<dbReference type="PANTHER" id="PTHR21716">
    <property type="entry name" value="TRANSMEMBRANE PROTEIN"/>
    <property type="match status" value="1"/>
</dbReference>
<dbReference type="EMBL" id="CP097160">
    <property type="protein sequence ID" value="UQN15411.1"/>
    <property type="molecule type" value="Genomic_DNA"/>
</dbReference>
<dbReference type="Pfam" id="PF01594">
    <property type="entry name" value="AI-2E_transport"/>
    <property type="match status" value="1"/>
</dbReference>
<keyword evidence="4" id="KW-1003">Cell membrane</keyword>
<reference evidence="9" key="1">
    <citation type="submission" date="2022-05" db="EMBL/GenBank/DDBJ databases">
        <title>Complete genome sequence of toluene-degrading Gulosibacter sediminis strain ACHW.36C.</title>
        <authorList>
            <person name="Wai A.C."/>
            <person name="Lai G.K."/>
            <person name="Griffin S.D."/>
            <person name="Leung F.C."/>
        </authorList>
    </citation>
    <scope>NUCLEOTIDE SEQUENCE [LARGE SCALE GENOMIC DNA]</scope>
    <source>
        <strain evidence="9">ACHW.36C</strain>
    </source>
</reference>
<evidence type="ECO:0000256" key="6">
    <source>
        <dbReference type="ARBA" id="ARBA00022989"/>
    </source>
</evidence>
<keyword evidence="7 8" id="KW-0472">Membrane</keyword>
<sequence length="348" mass="36941">MRIENPFKIGFLATLGALIALTLGGMVESLSTVLTYIATALFLALGFDPAISWLERRRWPRWAAVLVLIVGVIVVSALVVWAIVPSITAQVNEISARYGAIIGDIVNSNAVEWLTVTFPALDVQSMVAQAASWLQGNLGAITGGVFQVGVGIVNGLFATMMVTILTIYFVASLPSIKRAFYQLTPASSRPRVAELSERITGSVGAYVLGMVTLALINGVLTFIFLSIVGAAMPMVFAVIAFIGSMIPMIGTISASAIIVLAQLLLLEPGSPVWWIAAIYYLVYMQVEAYILTPRVMSRAVQVPGAIVVIAALTGGTLLGLLGALVAIPVAASLMIIINEVLIPRQNER</sequence>
<protein>
    <submittedName>
        <fullName evidence="9">AI-2E family transporter</fullName>
    </submittedName>
</protein>
<gene>
    <name evidence="9" type="ORF">M3M28_02785</name>
</gene>
<proteinExistence type="inferred from homology"/>
<evidence type="ECO:0000256" key="4">
    <source>
        <dbReference type="ARBA" id="ARBA00022475"/>
    </source>
</evidence>
<evidence type="ECO:0000256" key="8">
    <source>
        <dbReference type="SAM" id="Phobius"/>
    </source>
</evidence>